<dbReference type="Proteomes" id="UP000676169">
    <property type="component" value="Chromosome"/>
</dbReference>
<dbReference type="InterPro" id="IPR054209">
    <property type="entry name" value="DUF6916"/>
</dbReference>
<keyword evidence="3" id="KW-1185">Reference proteome</keyword>
<reference evidence="2" key="1">
    <citation type="submission" date="2021-04" db="EMBL/GenBank/DDBJ databases">
        <title>Luteolibacter sp. 32A isolated from the skin of an Anderson's salamander (Ambystoma andersonii).</title>
        <authorList>
            <person name="Spergser J."/>
            <person name="Busse H.-J."/>
        </authorList>
    </citation>
    <scope>NUCLEOTIDE SEQUENCE</scope>
    <source>
        <strain evidence="2">32A</strain>
    </source>
</reference>
<evidence type="ECO:0000259" key="1">
    <source>
        <dbReference type="Pfam" id="PF21880"/>
    </source>
</evidence>
<accession>A0A975J199</accession>
<protein>
    <recommendedName>
        <fullName evidence="1">DUF6916 domain-containing protein</fullName>
    </recommendedName>
</protein>
<name>A0A975J199_9BACT</name>
<gene>
    <name evidence="2" type="ORF">KBB96_04370</name>
</gene>
<sequence length="99" mass="11294">MIPLNELDQNLFLPHVGETFEILEEGRVYPLVLESVRDLGHRRPDAKRNPFSLSFRGSPGLRVPQRIYQLTHPELGTFEIFLTQNSATSEGTELEAVFN</sequence>
<organism evidence="2 3">
    <name type="scientific">Luteolibacter ambystomatis</name>
    <dbReference type="NCBI Taxonomy" id="2824561"/>
    <lineage>
        <taxon>Bacteria</taxon>
        <taxon>Pseudomonadati</taxon>
        <taxon>Verrucomicrobiota</taxon>
        <taxon>Verrucomicrobiia</taxon>
        <taxon>Verrucomicrobiales</taxon>
        <taxon>Verrucomicrobiaceae</taxon>
        <taxon>Luteolibacter</taxon>
    </lineage>
</organism>
<dbReference type="EMBL" id="CP073100">
    <property type="protein sequence ID" value="QUE52129.1"/>
    <property type="molecule type" value="Genomic_DNA"/>
</dbReference>
<evidence type="ECO:0000313" key="2">
    <source>
        <dbReference type="EMBL" id="QUE52129.1"/>
    </source>
</evidence>
<dbReference type="RefSeq" id="WP_211632727.1">
    <property type="nucleotide sequence ID" value="NZ_CP073100.1"/>
</dbReference>
<dbReference type="AlphaFoldDB" id="A0A975J199"/>
<feature type="domain" description="DUF6916" evidence="1">
    <location>
        <begin position="10"/>
        <end position="98"/>
    </location>
</feature>
<proteinExistence type="predicted"/>
<evidence type="ECO:0000313" key="3">
    <source>
        <dbReference type="Proteomes" id="UP000676169"/>
    </source>
</evidence>
<dbReference type="KEGG" id="lamb:KBB96_04370"/>
<dbReference type="Pfam" id="PF21880">
    <property type="entry name" value="DUF6916"/>
    <property type="match status" value="1"/>
</dbReference>